<organism evidence="3 4">
    <name type="scientific">Candidatus Kaiserbacteria bacterium GW2011_GWA2_58_9</name>
    <dbReference type="NCBI Taxonomy" id="1618672"/>
    <lineage>
        <taxon>Bacteria</taxon>
        <taxon>Candidatus Kaiseribacteriota</taxon>
    </lineage>
</organism>
<sequence length="317" mass="35208">MKQAISGKAVIVTGGTGSIGSEIVRQLLKTKSRQIRIFSRDEHMQHELKSELSSDKRLRFLIGDIRDKERLDFAFRGIDIVFHAAALKHVPACEYNPFEAVKTNIIGTQNVIETALRHDAEKVLAISTDKAADPASVLGASKLMMERLVTAANATIGKNRTRFASVRFGNVLASRGSVLDLWRNQLAAGKPITVTDKRATRFFMGIPDAVRLVFSALDTMQGGEIFVLKMKPARRVIDFAHDFIEKEARGRKVAIKLIGLRPGEKLHETLMTEDESEHAIELKNMFVILPQSTGVDMPKLSRYRGAKKAPLGAYRSN</sequence>
<protein>
    <recommendedName>
        <fullName evidence="2">Polysaccharide biosynthesis protein CapD-like domain-containing protein</fullName>
    </recommendedName>
</protein>
<feature type="domain" description="Polysaccharide biosynthesis protein CapD-like" evidence="2">
    <location>
        <begin position="10"/>
        <end position="288"/>
    </location>
</feature>
<comment type="caution">
    <text evidence="3">The sequence shown here is derived from an EMBL/GenBank/DDBJ whole genome shotgun (WGS) entry which is preliminary data.</text>
</comment>
<evidence type="ECO:0000313" key="3">
    <source>
        <dbReference type="EMBL" id="KKW47158.1"/>
    </source>
</evidence>
<dbReference type="PANTHER" id="PTHR43318:SF2">
    <property type="entry name" value="UDP-N-ACETYLGLUCOSAMINE 4,6-DEHYDRATASE (INVERTING)"/>
    <property type="match status" value="1"/>
</dbReference>
<dbReference type="InterPro" id="IPR003869">
    <property type="entry name" value="Polysac_CapD-like"/>
</dbReference>
<dbReference type="Gene3D" id="3.40.50.720">
    <property type="entry name" value="NAD(P)-binding Rossmann-like Domain"/>
    <property type="match status" value="1"/>
</dbReference>
<dbReference type="PANTHER" id="PTHR43318">
    <property type="entry name" value="UDP-N-ACETYLGLUCOSAMINE 4,6-DEHYDRATASE"/>
    <property type="match status" value="1"/>
</dbReference>
<dbReference type="Proteomes" id="UP000034789">
    <property type="component" value="Unassembled WGS sequence"/>
</dbReference>
<accession>A0A0G1YUQ6</accession>
<dbReference type="SUPFAM" id="SSF51735">
    <property type="entry name" value="NAD(P)-binding Rossmann-fold domains"/>
    <property type="match status" value="1"/>
</dbReference>
<evidence type="ECO:0000259" key="2">
    <source>
        <dbReference type="Pfam" id="PF02719"/>
    </source>
</evidence>
<name>A0A0G1YUQ6_9BACT</name>
<reference evidence="3 4" key="1">
    <citation type="journal article" date="2015" name="Nature">
        <title>rRNA introns, odd ribosomes, and small enigmatic genomes across a large radiation of phyla.</title>
        <authorList>
            <person name="Brown C.T."/>
            <person name="Hug L.A."/>
            <person name="Thomas B.C."/>
            <person name="Sharon I."/>
            <person name="Castelle C.J."/>
            <person name="Singh A."/>
            <person name="Wilkins M.J."/>
            <person name="Williams K.H."/>
            <person name="Banfield J.F."/>
        </authorList>
    </citation>
    <scope>NUCLEOTIDE SEQUENCE [LARGE SCALE GENOMIC DNA]</scope>
</reference>
<dbReference type="CDD" id="cd05237">
    <property type="entry name" value="UDP_invert_4-6DH_SDR_e"/>
    <property type="match status" value="1"/>
</dbReference>
<evidence type="ECO:0000256" key="1">
    <source>
        <dbReference type="ARBA" id="ARBA00007430"/>
    </source>
</evidence>
<dbReference type="EMBL" id="LCSD01000019">
    <property type="protein sequence ID" value="KKW47158.1"/>
    <property type="molecule type" value="Genomic_DNA"/>
</dbReference>
<proteinExistence type="inferred from homology"/>
<dbReference type="PATRIC" id="fig|1618672.3.peg.360"/>
<dbReference type="InterPro" id="IPR051203">
    <property type="entry name" value="Polysaccharide_Synthase-Rel"/>
</dbReference>
<gene>
    <name evidence="3" type="ORF">UY98_C0019G0002</name>
</gene>
<evidence type="ECO:0000313" key="4">
    <source>
        <dbReference type="Proteomes" id="UP000034789"/>
    </source>
</evidence>
<dbReference type="Pfam" id="PF02719">
    <property type="entry name" value="Polysacc_synt_2"/>
    <property type="match status" value="1"/>
</dbReference>
<comment type="similarity">
    <text evidence="1">Belongs to the polysaccharide synthase family.</text>
</comment>
<dbReference type="InterPro" id="IPR036291">
    <property type="entry name" value="NAD(P)-bd_dom_sf"/>
</dbReference>
<dbReference type="AlphaFoldDB" id="A0A0G1YUQ6"/>